<feature type="signal peptide" evidence="2">
    <location>
        <begin position="1"/>
        <end position="37"/>
    </location>
</feature>
<dbReference type="Gene3D" id="2.60.40.3110">
    <property type="match status" value="1"/>
</dbReference>
<evidence type="ECO:0000256" key="2">
    <source>
        <dbReference type="SAM" id="SignalP"/>
    </source>
</evidence>
<protein>
    <submittedName>
        <fullName evidence="4">Fimbria/pilus outer membrane usher protein</fullName>
    </submittedName>
</protein>
<feature type="chain" id="PRO_5041357613" evidence="2">
    <location>
        <begin position="38"/>
        <end position="780"/>
    </location>
</feature>
<dbReference type="PANTHER" id="PTHR30451">
    <property type="entry name" value="OUTER MEMBRANE USHER PROTEIN"/>
    <property type="match status" value="1"/>
</dbReference>
<feature type="domain" description="PapC-like C-terminal" evidence="3">
    <location>
        <begin position="702"/>
        <end position="761"/>
    </location>
</feature>
<dbReference type="Gene3D" id="2.60.40.2610">
    <property type="entry name" value="Outer membrane usher protein FimD, plug domain"/>
    <property type="match status" value="1"/>
</dbReference>
<organism evidence="4">
    <name type="scientific">Candidatus Nitricoxidivorans perseverans</name>
    <dbReference type="NCBI Taxonomy" id="2975601"/>
    <lineage>
        <taxon>Bacteria</taxon>
        <taxon>Pseudomonadati</taxon>
        <taxon>Pseudomonadota</taxon>
        <taxon>Betaproteobacteria</taxon>
        <taxon>Nitrosomonadales</taxon>
        <taxon>Sterolibacteriaceae</taxon>
        <taxon>Candidatus Nitricoxidivorans</taxon>
    </lineage>
</organism>
<dbReference type="GO" id="GO:0009279">
    <property type="term" value="C:cell outer membrane"/>
    <property type="evidence" value="ECO:0007669"/>
    <property type="project" value="TreeGrafter"/>
</dbReference>
<accession>A0AA49FM48</accession>
<evidence type="ECO:0000256" key="1">
    <source>
        <dbReference type="SAM" id="MobiDB-lite"/>
    </source>
</evidence>
<keyword evidence="2" id="KW-0732">Signal</keyword>
<evidence type="ECO:0000313" key="4">
    <source>
        <dbReference type="EMBL" id="WIM06562.1"/>
    </source>
</evidence>
<dbReference type="InterPro" id="IPR043142">
    <property type="entry name" value="PapC-like_C_sf"/>
</dbReference>
<name>A0AA49FM48_9PROT</name>
<gene>
    <name evidence="4" type="ORF">OHM77_04665</name>
</gene>
<dbReference type="GO" id="GO:0009297">
    <property type="term" value="P:pilus assembly"/>
    <property type="evidence" value="ECO:0007669"/>
    <property type="project" value="InterPro"/>
</dbReference>
<dbReference type="Pfam" id="PF13953">
    <property type="entry name" value="PapC_C"/>
    <property type="match status" value="1"/>
</dbReference>
<dbReference type="InterPro" id="IPR025949">
    <property type="entry name" value="PapC-like_C"/>
</dbReference>
<dbReference type="PANTHER" id="PTHR30451:SF5">
    <property type="entry name" value="SLR0019 PROTEIN"/>
    <property type="match status" value="1"/>
</dbReference>
<sequence length="780" mass="83448">MWRSIWAALSPSGRRFSAHGPALALALLCTAASAANADIPGEPLLLAVSINGVDSGAVVAALPLADGGLAVAERDLRAWRLNPPAGAALRAGGEPYVRLADLPGIEYRIDTGSQTLLLRVPATAFAATAFTHGGKGIDLTPSRPGGFFNYDLNWQRDGGRDNGGGLFEIGAFNALGSGTATGLWNSATPRRRWVRLDTTWNVDMPERMESLRFGDAIGRADGWGRAVRFGGIQWASNFATQPGFIAFPLPTLRGEAALPSTLDVYLDNARLLHGDIPPGPFDLANVPTITGQGELRLVVRDLLGRQQVISQPYYASPHLLKPGLRDFSYEFGAVREDYGVASARYGRLMLAATDRLGISPGFTRELRAELLADQQTLGAGGVWLLPQFGAFHLGVLNFGAAVSHSSDGLGRLFALGVERQARDVSVNFQAQHVDREFVQLGRLPGSSPRNTLAASLGLPLGGNGLGLGYMRRSTWEGEGHRLLSASYSLRLGAAGQLGLHALRDLSGDSWLSLGLIWTMALDQRTSLSADLSRQDGRSRTTLQAQRNPPAGNGFGYRLLAGDDEHYQAGATLQTDRATFTAETARFASRNGYRAGVSGGIAVAGGRIFPSLRIDDSFAVVKVGDYAGVRVYRDNQEVTRTDAQGLALITRLRAYQENPVGIEQADLPIDAEVEALQLKLTPALRSGVVVDFPVRRSRNASFRLVGDDGLAVPPGAVVRIKGDTREFPVGFDGRAFVTGLDTKNRVEAEWDGRRCIADLALDDPDEPLPDLGILTCKGTTP</sequence>
<dbReference type="KEGG" id="npv:OHM77_04665"/>
<dbReference type="Pfam" id="PF00577">
    <property type="entry name" value="Usher"/>
    <property type="match status" value="2"/>
</dbReference>
<dbReference type="InterPro" id="IPR042186">
    <property type="entry name" value="FimD_plug_dom"/>
</dbReference>
<reference evidence="4" key="1">
    <citation type="journal article" date="2023" name="Nat. Microbiol.">
        <title>Enrichment and characterization of a nitric oxide-reducing microbial community in a continuous bioreactor.</title>
        <authorList>
            <person name="Garrido-Amador P."/>
            <person name="Stortenbeker N."/>
            <person name="Wessels H.J.C.T."/>
            <person name="Speth D.R."/>
            <person name="Garcia-Heredia I."/>
            <person name="Kartal B."/>
        </authorList>
    </citation>
    <scope>NUCLEOTIDE SEQUENCE</scope>
    <source>
        <strain evidence="4">MAG1</strain>
    </source>
</reference>
<dbReference type="AlphaFoldDB" id="A0AA49FM48"/>
<dbReference type="InterPro" id="IPR000015">
    <property type="entry name" value="Fimb_usher"/>
</dbReference>
<evidence type="ECO:0000259" key="3">
    <source>
        <dbReference type="Pfam" id="PF13953"/>
    </source>
</evidence>
<feature type="region of interest" description="Disordered" evidence="1">
    <location>
        <begin position="532"/>
        <end position="553"/>
    </location>
</feature>
<dbReference type="EMBL" id="CP107246">
    <property type="protein sequence ID" value="WIM06562.1"/>
    <property type="molecule type" value="Genomic_DNA"/>
</dbReference>
<dbReference type="GO" id="GO:0015473">
    <property type="term" value="F:fimbrial usher porin activity"/>
    <property type="evidence" value="ECO:0007669"/>
    <property type="project" value="InterPro"/>
</dbReference>
<dbReference type="Gene3D" id="2.60.40.2070">
    <property type="match status" value="1"/>
</dbReference>
<dbReference type="Proteomes" id="UP001234916">
    <property type="component" value="Chromosome"/>
</dbReference>
<proteinExistence type="predicted"/>